<organism evidence="12 13">
    <name type="scientific">Kineosporia babensis</name>
    <dbReference type="NCBI Taxonomy" id="499548"/>
    <lineage>
        <taxon>Bacteria</taxon>
        <taxon>Bacillati</taxon>
        <taxon>Actinomycetota</taxon>
        <taxon>Actinomycetes</taxon>
        <taxon>Kineosporiales</taxon>
        <taxon>Kineosporiaceae</taxon>
        <taxon>Kineosporia</taxon>
    </lineage>
</organism>
<protein>
    <recommendedName>
        <fullName evidence="3 10">Pyruvate formate-lyase-activating enzyme</fullName>
        <ecNumber evidence="10">1.97.1.4</ecNumber>
    </recommendedName>
</protein>
<proteinExistence type="inferred from homology"/>
<dbReference type="NCBIfam" id="TIGR02493">
    <property type="entry name" value="PFLA"/>
    <property type="match status" value="1"/>
</dbReference>
<dbReference type="PANTHER" id="PTHR30352">
    <property type="entry name" value="PYRUVATE FORMATE-LYASE-ACTIVATING ENZYME"/>
    <property type="match status" value="1"/>
</dbReference>
<evidence type="ECO:0000256" key="3">
    <source>
        <dbReference type="ARBA" id="ARBA00021356"/>
    </source>
</evidence>
<evidence type="ECO:0000313" key="13">
    <source>
        <dbReference type="Proteomes" id="UP001138997"/>
    </source>
</evidence>
<dbReference type="AlphaFoldDB" id="A0A9X1NKU8"/>
<keyword evidence="4 10" id="KW-0004">4Fe-4S</keyword>
<dbReference type="InterPro" id="IPR007197">
    <property type="entry name" value="rSAM"/>
</dbReference>
<dbReference type="InterPro" id="IPR034457">
    <property type="entry name" value="Organic_radical-activating"/>
</dbReference>
<dbReference type="EMBL" id="JAJOMB010000026">
    <property type="protein sequence ID" value="MCD5316013.1"/>
    <property type="molecule type" value="Genomic_DNA"/>
</dbReference>
<reference evidence="12" key="1">
    <citation type="submission" date="2021-11" db="EMBL/GenBank/DDBJ databases">
        <title>Streptomyces corallinus and Kineosporia corallina sp. nov., two new coral-derived marine actinobacteria.</title>
        <authorList>
            <person name="Buangrab K."/>
            <person name="Sutthacheep M."/>
            <person name="Yeemin T."/>
            <person name="Harunari E."/>
            <person name="Igarashi Y."/>
            <person name="Sripreechasak P."/>
            <person name="Kanchanasin P."/>
            <person name="Tanasupawat S."/>
            <person name="Phongsopitanun W."/>
        </authorList>
    </citation>
    <scope>NUCLEOTIDE SEQUENCE</scope>
    <source>
        <strain evidence="12">JCM 31032</strain>
    </source>
</reference>
<comment type="cofactor">
    <cofactor evidence="10">
        <name>[4Fe-4S] cluster</name>
        <dbReference type="ChEBI" id="CHEBI:49883"/>
    </cofactor>
    <text evidence="10">Binds 1 [4Fe-4S] cluster. The cluster is coordinated with 3 cysteines and an exchangeable S-adenosyl-L-methionine.</text>
</comment>
<evidence type="ECO:0000256" key="6">
    <source>
        <dbReference type="ARBA" id="ARBA00022723"/>
    </source>
</evidence>
<keyword evidence="13" id="KW-1185">Reference proteome</keyword>
<keyword evidence="9 10" id="KW-0411">Iron-sulfur</keyword>
<name>A0A9X1NKU8_9ACTN</name>
<evidence type="ECO:0000256" key="9">
    <source>
        <dbReference type="ARBA" id="ARBA00023014"/>
    </source>
</evidence>
<dbReference type="InterPro" id="IPR058240">
    <property type="entry name" value="rSAM_sf"/>
</dbReference>
<dbReference type="InterPro" id="IPR001989">
    <property type="entry name" value="Radical_activat_CS"/>
</dbReference>
<dbReference type="EC" id="1.97.1.4" evidence="10"/>
<dbReference type="SFLD" id="SFLDG01066">
    <property type="entry name" value="organic_radical-activating_enz"/>
    <property type="match status" value="1"/>
</dbReference>
<keyword evidence="12" id="KW-0456">Lyase</keyword>
<comment type="subcellular location">
    <subcellularLocation>
        <location evidence="10">Cytoplasm</location>
    </subcellularLocation>
</comment>
<dbReference type="GO" id="GO:0005737">
    <property type="term" value="C:cytoplasm"/>
    <property type="evidence" value="ECO:0007669"/>
    <property type="project" value="UniProtKB-SubCell"/>
</dbReference>
<dbReference type="CDD" id="cd01335">
    <property type="entry name" value="Radical_SAM"/>
    <property type="match status" value="1"/>
</dbReference>
<dbReference type="PANTHER" id="PTHR30352:SF5">
    <property type="entry name" value="PYRUVATE FORMATE-LYASE 1-ACTIVATING ENZYME"/>
    <property type="match status" value="1"/>
</dbReference>
<sequence length="271" mass="29170">MNTVSTVHVATLAAPRPPLPGYDPGIWRAGTAGWVHSWDTSVGVDGPGCRFVVFTAGCPLRCQYCENPDTWTSLGGQVTQIEDVLERVRRFRPALVASGGGVTISGGEPLVQPAFTARFLAGAREMGLHTALDTSGALGHLATDQLLEDTSLVLLDIKSFDPQTYKVTTGKELAPTLRFARRLADLGKPVHVRFVLVPGLTDAPENIDGLADFVAGLGNVERVDVLAYHRLGVSKYEQLGLRYRLAGTPPPTRGQLEDARRRFSSRGLVVS</sequence>
<feature type="domain" description="Radical SAM core" evidence="11">
    <location>
        <begin position="44"/>
        <end position="266"/>
    </location>
</feature>
<comment type="caution">
    <text evidence="12">The sequence shown here is derived from an EMBL/GenBank/DDBJ whole genome shotgun (WGS) entry which is preliminary data.</text>
</comment>
<dbReference type="GO" id="GO:0046872">
    <property type="term" value="F:metal ion binding"/>
    <property type="evidence" value="ECO:0007669"/>
    <property type="project" value="UniProtKB-UniRule"/>
</dbReference>
<dbReference type="Proteomes" id="UP001138997">
    <property type="component" value="Unassembled WGS sequence"/>
</dbReference>
<dbReference type="GO" id="GO:0043365">
    <property type="term" value="F:[formate-C-acetyltransferase]-activating enzyme activity"/>
    <property type="evidence" value="ECO:0007669"/>
    <property type="project" value="UniProtKB-UniRule"/>
</dbReference>
<evidence type="ECO:0000256" key="2">
    <source>
        <dbReference type="ARBA" id="ARBA00009777"/>
    </source>
</evidence>
<dbReference type="GO" id="GO:0051539">
    <property type="term" value="F:4 iron, 4 sulfur cluster binding"/>
    <property type="evidence" value="ECO:0007669"/>
    <property type="project" value="UniProtKB-UniRule"/>
</dbReference>
<comment type="function">
    <text evidence="1 10">Activation of pyruvate formate-lyase under anaerobic conditions by generation of an organic free radical, using S-adenosylmethionine and reduced flavodoxin as cosubstrates to produce 5'-deoxy-adenosine.</text>
</comment>
<keyword evidence="7 10" id="KW-0560">Oxidoreductase</keyword>
<dbReference type="SFLD" id="SFLDS00029">
    <property type="entry name" value="Radical_SAM"/>
    <property type="match status" value="1"/>
</dbReference>
<evidence type="ECO:0000259" key="11">
    <source>
        <dbReference type="PROSITE" id="PS51918"/>
    </source>
</evidence>
<gene>
    <name evidence="12" type="primary">pflA</name>
    <name evidence="12" type="ORF">LR394_34475</name>
</gene>
<dbReference type="InterPro" id="IPR012838">
    <property type="entry name" value="PFL1_activating"/>
</dbReference>
<keyword evidence="8 10" id="KW-0408">Iron</keyword>
<evidence type="ECO:0000256" key="10">
    <source>
        <dbReference type="RuleBase" id="RU362053"/>
    </source>
</evidence>
<dbReference type="Pfam" id="PF04055">
    <property type="entry name" value="Radical_SAM"/>
    <property type="match status" value="1"/>
</dbReference>
<dbReference type="PROSITE" id="PS01087">
    <property type="entry name" value="RADICAL_ACTIVATING"/>
    <property type="match status" value="1"/>
</dbReference>
<dbReference type="InterPro" id="IPR013785">
    <property type="entry name" value="Aldolase_TIM"/>
</dbReference>
<dbReference type="Gene3D" id="3.20.20.70">
    <property type="entry name" value="Aldolase class I"/>
    <property type="match status" value="1"/>
</dbReference>
<keyword evidence="12" id="KW-0670">Pyruvate</keyword>
<evidence type="ECO:0000256" key="4">
    <source>
        <dbReference type="ARBA" id="ARBA00022485"/>
    </source>
</evidence>
<comment type="similarity">
    <text evidence="2 10">Belongs to the organic radical-activating enzymes family.</text>
</comment>
<evidence type="ECO:0000313" key="12">
    <source>
        <dbReference type="EMBL" id="MCD5316013.1"/>
    </source>
</evidence>
<comment type="catalytic activity">
    <reaction evidence="10">
        <text>glycyl-[formate C-acetyltransferase] + reduced [flavodoxin] + S-adenosyl-L-methionine = glycin-2-yl radical-[formate C-acetyltransferase] + semiquinone [flavodoxin] + 5'-deoxyadenosine + L-methionine + H(+)</text>
        <dbReference type="Rhea" id="RHEA:19225"/>
        <dbReference type="Rhea" id="RHEA-COMP:10622"/>
        <dbReference type="Rhea" id="RHEA-COMP:12190"/>
        <dbReference type="Rhea" id="RHEA-COMP:12191"/>
        <dbReference type="Rhea" id="RHEA-COMP:14480"/>
        <dbReference type="ChEBI" id="CHEBI:15378"/>
        <dbReference type="ChEBI" id="CHEBI:17319"/>
        <dbReference type="ChEBI" id="CHEBI:29947"/>
        <dbReference type="ChEBI" id="CHEBI:32722"/>
        <dbReference type="ChEBI" id="CHEBI:57618"/>
        <dbReference type="ChEBI" id="CHEBI:57844"/>
        <dbReference type="ChEBI" id="CHEBI:59789"/>
        <dbReference type="ChEBI" id="CHEBI:140311"/>
        <dbReference type="EC" id="1.97.1.4"/>
    </reaction>
</comment>
<dbReference type="PROSITE" id="PS51918">
    <property type="entry name" value="RADICAL_SAM"/>
    <property type="match status" value="1"/>
</dbReference>
<evidence type="ECO:0000256" key="5">
    <source>
        <dbReference type="ARBA" id="ARBA00022691"/>
    </source>
</evidence>
<keyword evidence="5 10" id="KW-0949">S-adenosyl-L-methionine</keyword>
<accession>A0A9X1NKU8</accession>
<evidence type="ECO:0000256" key="8">
    <source>
        <dbReference type="ARBA" id="ARBA00023004"/>
    </source>
</evidence>
<evidence type="ECO:0000256" key="1">
    <source>
        <dbReference type="ARBA" id="ARBA00003141"/>
    </source>
</evidence>
<evidence type="ECO:0000256" key="7">
    <source>
        <dbReference type="ARBA" id="ARBA00023002"/>
    </source>
</evidence>
<keyword evidence="6 10" id="KW-0479">Metal-binding</keyword>
<keyword evidence="10" id="KW-0963">Cytoplasm</keyword>
<dbReference type="GO" id="GO:0016829">
    <property type="term" value="F:lyase activity"/>
    <property type="evidence" value="ECO:0007669"/>
    <property type="project" value="UniProtKB-KW"/>
</dbReference>
<dbReference type="SUPFAM" id="SSF102114">
    <property type="entry name" value="Radical SAM enzymes"/>
    <property type="match status" value="1"/>
</dbReference>